<protein>
    <submittedName>
        <fullName evidence="1">Uncharacterized protein</fullName>
    </submittedName>
</protein>
<accession>A0ABU0WK78</accession>
<evidence type="ECO:0000313" key="2">
    <source>
        <dbReference type="Proteomes" id="UP001227317"/>
    </source>
</evidence>
<reference evidence="1 2" key="1">
    <citation type="submission" date="2023-06" db="EMBL/GenBank/DDBJ databases">
        <title>Azospirillum isscasensis sp.nov, a bacterium isolated from rhizosphere soil of rice.</title>
        <authorList>
            <person name="Wang H."/>
        </authorList>
    </citation>
    <scope>NUCLEOTIDE SEQUENCE [LARGE SCALE GENOMIC DNA]</scope>
    <source>
        <strain evidence="1 2">C340-1</strain>
    </source>
</reference>
<sequence>MREWRTRWGRQTPAADVRDIDAAVDAMRAALAQAGRETLWLDEDELVFRLMVSFDEPEFSWDKRCGDENFSPRERAGSSWRS</sequence>
<evidence type="ECO:0000313" key="1">
    <source>
        <dbReference type="EMBL" id="MDQ2103999.1"/>
    </source>
</evidence>
<proteinExistence type="predicted"/>
<dbReference type="EMBL" id="JAUJFI010000067">
    <property type="protein sequence ID" value="MDQ2103999.1"/>
    <property type="molecule type" value="Genomic_DNA"/>
</dbReference>
<dbReference type="Proteomes" id="UP001227317">
    <property type="component" value="Unassembled WGS sequence"/>
</dbReference>
<dbReference type="RefSeq" id="WP_306707429.1">
    <property type="nucleotide sequence ID" value="NZ_JAUJFI010000067.1"/>
</dbReference>
<name>A0ABU0WK78_9PROT</name>
<comment type="caution">
    <text evidence="1">The sequence shown here is derived from an EMBL/GenBank/DDBJ whole genome shotgun (WGS) entry which is preliminary data.</text>
</comment>
<keyword evidence="2" id="KW-1185">Reference proteome</keyword>
<gene>
    <name evidence="1" type="ORF">QSG27_14960</name>
</gene>
<organism evidence="1 2">
    <name type="scientific">Azospirillum isscasi</name>
    <dbReference type="NCBI Taxonomy" id="3053926"/>
    <lineage>
        <taxon>Bacteria</taxon>
        <taxon>Pseudomonadati</taxon>
        <taxon>Pseudomonadota</taxon>
        <taxon>Alphaproteobacteria</taxon>
        <taxon>Rhodospirillales</taxon>
        <taxon>Azospirillaceae</taxon>
        <taxon>Azospirillum</taxon>
    </lineage>
</organism>